<dbReference type="CDD" id="cd07377">
    <property type="entry name" value="WHTH_GntR"/>
    <property type="match status" value="1"/>
</dbReference>
<dbReference type="GO" id="GO:0008483">
    <property type="term" value="F:transaminase activity"/>
    <property type="evidence" value="ECO:0007669"/>
    <property type="project" value="UniProtKB-KW"/>
</dbReference>
<keyword evidence="4" id="KW-0663">Pyridoxal phosphate</keyword>
<dbReference type="InterPro" id="IPR000524">
    <property type="entry name" value="Tscrpt_reg_HTH_GntR"/>
</dbReference>
<comment type="caution">
    <text evidence="9">The sequence shown here is derived from an EMBL/GenBank/DDBJ whole genome shotgun (WGS) entry which is preliminary data.</text>
</comment>
<dbReference type="PANTHER" id="PTHR46577:SF2">
    <property type="entry name" value="TRANSCRIPTIONAL REGULATORY PROTEIN"/>
    <property type="match status" value="1"/>
</dbReference>
<dbReference type="GO" id="GO:0003677">
    <property type="term" value="F:DNA binding"/>
    <property type="evidence" value="ECO:0007669"/>
    <property type="project" value="UniProtKB-KW"/>
</dbReference>
<dbReference type="SUPFAM" id="SSF46785">
    <property type="entry name" value="Winged helix' DNA-binding domain"/>
    <property type="match status" value="1"/>
</dbReference>
<dbReference type="Pfam" id="PF00155">
    <property type="entry name" value="Aminotran_1_2"/>
    <property type="match status" value="1"/>
</dbReference>
<proteinExistence type="inferred from homology"/>
<evidence type="ECO:0000313" key="10">
    <source>
        <dbReference type="Proteomes" id="UP001150830"/>
    </source>
</evidence>
<comment type="similarity">
    <text evidence="1">In the C-terminal section; belongs to the class-I pyridoxal-phosphate-dependent aminotransferase family.</text>
</comment>
<dbReference type="GO" id="GO:0003700">
    <property type="term" value="F:DNA-binding transcription factor activity"/>
    <property type="evidence" value="ECO:0007669"/>
    <property type="project" value="InterPro"/>
</dbReference>
<sequence length="480" mass="52333">MTSLYEQIADDISTNIMNGLYRPGERLPGVRQLAQARGVSIATVMAAYRNLENRTLVEARDRSGFYVCGHSQKRLPEPAVAAFTPAPAPVTGQELVAAMARAASAPATIQLGAAVPDSSFVPMRQLQASMATMARHHGLEAMTYQFPPGLAELRRQIARRMVNRGCVVSADDVVITNGCQEALIIALQATTSPGDLVALESPAYYGLLQVLESLQLKALEIPVHPSTGLSLEALELALSRWPIKACVVVPNFNNPLGFCMPDEHKQRLVDLLNQHEVALIEDDVYGDLGYHRERPKSCKGMLRAGMADRIYYCSSFSKTLAPGLRIGWLSAPTSQRARVEHLKYVQNMGVNSLAQRVVADFLENGGYDRHLRQLTSALALATSRMASAIQQYFPAGTRVSRPEGGYVLWLELPEGVDAIRLTQQALQRGISIAPGPLFSASGRFGNCIRLSCACRWNPALEQGLQTLASLIEVQMNEASH</sequence>
<dbReference type="Pfam" id="PF00392">
    <property type="entry name" value="GntR"/>
    <property type="match status" value="1"/>
</dbReference>
<dbReference type="PANTHER" id="PTHR46577">
    <property type="entry name" value="HTH-TYPE TRANSCRIPTIONAL REGULATORY PROTEIN GABR"/>
    <property type="match status" value="1"/>
</dbReference>
<dbReference type="InterPro" id="IPR015424">
    <property type="entry name" value="PyrdxlP-dep_Trfase"/>
</dbReference>
<organism evidence="9 10">
    <name type="scientific">Parathalassolituus penaei</name>
    <dbReference type="NCBI Taxonomy" id="2997323"/>
    <lineage>
        <taxon>Bacteria</taxon>
        <taxon>Pseudomonadati</taxon>
        <taxon>Pseudomonadota</taxon>
        <taxon>Gammaproteobacteria</taxon>
        <taxon>Oceanospirillales</taxon>
        <taxon>Oceanospirillaceae</taxon>
        <taxon>Parathalassolituus</taxon>
    </lineage>
</organism>
<dbReference type="InterPro" id="IPR036390">
    <property type="entry name" value="WH_DNA-bd_sf"/>
</dbReference>
<evidence type="ECO:0000256" key="2">
    <source>
        <dbReference type="ARBA" id="ARBA00022576"/>
    </source>
</evidence>
<dbReference type="Proteomes" id="UP001150830">
    <property type="component" value="Unassembled WGS sequence"/>
</dbReference>
<accession>A0A9X3IUA8</accession>
<evidence type="ECO:0000259" key="8">
    <source>
        <dbReference type="PROSITE" id="PS50949"/>
    </source>
</evidence>
<dbReference type="EMBL" id="JAPNOA010000056">
    <property type="protein sequence ID" value="MCY0966774.1"/>
    <property type="molecule type" value="Genomic_DNA"/>
</dbReference>
<keyword evidence="2 9" id="KW-0032">Aminotransferase</keyword>
<evidence type="ECO:0000256" key="3">
    <source>
        <dbReference type="ARBA" id="ARBA00022679"/>
    </source>
</evidence>
<keyword evidence="5" id="KW-0805">Transcription regulation</keyword>
<dbReference type="Gene3D" id="3.40.640.10">
    <property type="entry name" value="Type I PLP-dependent aspartate aminotransferase-like (Major domain)"/>
    <property type="match status" value="1"/>
</dbReference>
<dbReference type="InterPro" id="IPR051446">
    <property type="entry name" value="HTH_trans_reg/aminotransferase"/>
</dbReference>
<dbReference type="GO" id="GO:0030170">
    <property type="term" value="F:pyridoxal phosphate binding"/>
    <property type="evidence" value="ECO:0007669"/>
    <property type="project" value="InterPro"/>
</dbReference>
<evidence type="ECO:0000256" key="4">
    <source>
        <dbReference type="ARBA" id="ARBA00022898"/>
    </source>
</evidence>
<evidence type="ECO:0000256" key="7">
    <source>
        <dbReference type="ARBA" id="ARBA00023163"/>
    </source>
</evidence>
<dbReference type="InterPro" id="IPR004839">
    <property type="entry name" value="Aminotransferase_I/II_large"/>
</dbReference>
<dbReference type="SUPFAM" id="SSF53383">
    <property type="entry name" value="PLP-dependent transferases"/>
    <property type="match status" value="1"/>
</dbReference>
<keyword evidence="3" id="KW-0808">Transferase</keyword>
<keyword evidence="7" id="KW-0804">Transcription</keyword>
<reference evidence="9" key="1">
    <citation type="submission" date="2022-11" db="EMBL/GenBank/DDBJ databases">
        <title>Parathalassolutuus dongxingensis gen. nov., sp. nov., a novel member of family Oceanospirillaceae isolated from a coastal shrimp pond in Guangxi, China.</title>
        <authorList>
            <person name="Chen H."/>
        </authorList>
    </citation>
    <scope>NUCLEOTIDE SEQUENCE</scope>
    <source>
        <strain evidence="9">G-43</strain>
    </source>
</reference>
<evidence type="ECO:0000256" key="5">
    <source>
        <dbReference type="ARBA" id="ARBA00023015"/>
    </source>
</evidence>
<dbReference type="FunFam" id="3.40.640.10:FF:000023">
    <property type="entry name" value="Transcriptional regulator, GntR family"/>
    <property type="match status" value="1"/>
</dbReference>
<keyword evidence="6" id="KW-0238">DNA-binding</keyword>
<feature type="domain" description="HTH gntR-type" evidence="8">
    <location>
        <begin position="2"/>
        <end position="70"/>
    </location>
</feature>
<dbReference type="Gene3D" id="3.90.1150.10">
    <property type="entry name" value="Aspartate Aminotransferase, domain 1"/>
    <property type="match status" value="1"/>
</dbReference>
<evidence type="ECO:0000256" key="1">
    <source>
        <dbReference type="ARBA" id="ARBA00005384"/>
    </source>
</evidence>
<dbReference type="PROSITE" id="PS50949">
    <property type="entry name" value="HTH_GNTR"/>
    <property type="match status" value="1"/>
</dbReference>
<name>A0A9X3IUA8_9GAMM</name>
<evidence type="ECO:0000256" key="6">
    <source>
        <dbReference type="ARBA" id="ARBA00023125"/>
    </source>
</evidence>
<dbReference type="SMART" id="SM00345">
    <property type="entry name" value="HTH_GNTR"/>
    <property type="match status" value="1"/>
</dbReference>
<evidence type="ECO:0000313" key="9">
    <source>
        <dbReference type="EMBL" id="MCY0966774.1"/>
    </source>
</evidence>
<dbReference type="InterPro" id="IPR015421">
    <property type="entry name" value="PyrdxlP-dep_Trfase_major"/>
</dbReference>
<dbReference type="RefSeq" id="WP_283174971.1">
    <property type="nucleotide sequence ID" value="NZ_JAPNOA010000056.1"/>
</dbReference>
<dbReference type="InterPro" id="IPR015422">
    <property type="entry name" value="PyrdxlP-dep_Trfase_small"/>
</dbReference>
<dbReference type="Gene3D" id="1.10.10.10">
    <property type="entry name" value="Winged helix-like DNA-binding domain superfamily/Winged helix DNA-binding domain"/>
    <property type="match status" value="1"/>
</dbReference>
<protein>
    <submittedName>
        <fullName evidence="9">PLP-dependent aminotransferase family protein</fullName>
    </submittedName>
</protein>
<dbReference type="CDD" id="cd00609">
    <property type="entry name" value="AAT_like"/>
    <property type="match status" value="1"/>
</dbReference>
<keyword evidence="10" id="KW-1185">Reference proteome</keyword>
<dbReference type="AlphaFoldDB" id="A0A9X3IUA8"/>
<gene>
    <name evidence="9" type="ORF">OUO13_16450</name>
</gene>
<dbReference type="InterPro" id="IPR036388">
    <property type="entry name" value="WH-like_DNA-bd_sf"/>
</dbReference>